<evidence type="ECO:0000259" key="1">
    <source>
        <dbReference type="Pfam" id="PF08242"/>
    </source>
</evidence>
<dbReference type="Pfam" id="PF08242">
    <property type="entry name" value="Methyltransf_12"/>
    <property type="match status" value="1"/>
</dbReference>
<dbReference type="Gene3D" id="3.40.50.150">
    <property type="entry name" value="Vaccinia Virus protein VP39"/>
    <property type="match status" value="1"/>
</dbReference>
<dbReference type="InterPro" id="IPR013217">
    <property type="entry name" value="Methyltransf_12"/>
</dbReference>
<dbReference type="InterPro" id="IPR029063">
    <property type="entry name" value="SAM-dependent_MTases_sf"/>
</dbReference>
<keyword evidence="2" id="KW-0489">Methyltransferase</keyword>
<name>H5XKG0_9PSEU</name>
<dbReference type="HOGENOM" id="CLU_066439_0_0_11"/>
<sequence>MSAATHDDIDWAARLSAMRRLDMLERDAVRGVGAKLAGGLPPGAVVVDAGCGAGGMSTALASVLRENGGGRLVLVDASDALLAAAREAAVAAGGETVSVTTVAADVATDPLDTRVPQADLVWASAMVHHLPDQQAGVTVLARLLAPGGMLALAEGGTGQTFIPWDIGLGRAGLEARLNAARDAWFGELRAGIEGAIAMPYGWTAALSRAGLGEPTSFSYLVEHSAPLDETARQYVVERFTWLAETVGDRVDPADRETLAALTDPGSPHYVGGRDDAFVLYARTVHTARRLS</sequence>
<keyword evidence="2" id="KW-0830">Ubiquinone</keyword>
<reference evidence="2 3" key="1">
    <citation type="submission" date="2011-11" db="EMBL/GenBank/DDBJ databases">
        <title>The Noncontiguous Finished sequence of Saccharomonospora cyanea NA-134.</title>
        <authorList>
            <consortium name="US DOE Joint Genome Institute"/>
            <person name="Lucas S."/>
            <person name="Han J."/>
            <person name="Lapidus A."/>
            <person name="Cheng J.-F."/>
            <person name="Goodwin L."/>
            <person name="Pitluck S."/>
            <person name="Peters L."/>
            <person name="Ovchinnikova G."/>
            <person name="Lu M."/>
            <person name="Detter J.C."/>
            <person name="Han C."/>
            <person name="Tapia R."/>
            <person name="Land M."/>
            <person name="Hauser L."/>
            <person name="Kyrpides N."/>
            <person name="Ivanova N."/>
            <person name="Pagani I."/>
            <person name="Brambilla E.-M."/>
            <person name="Klenk H.-P."/>
            <person name="Woyke T."/>
        </authorList>
    </citation>
    <scope>NUCLEOTIDE SEQUENCE [LARGE SCALE GENOMIC DNA]</scope>
    <source>
        <strain evidence="2 3">NA-134</strain>
    </source>
</reference>
<dbReference type="CDD" id="cd02440">
    <property type="entry name" value="AdoMet_MTases"/>
    <property type="match status" value="1"/>
</dbReference>
<proteinExistence type="predicted"/>
<gene>
    <name evidence="2" type="ORF">SaccyDRAFT_0874</name>
</gene>
<accession>H5XKG0</accession>
<dbReference type="OrthoDB" id="3382693at2"/>
<dbReference type="PANTHER" id="PTHR43861">
    <property type="entry name" value="TRANS-ACONITATE 2-METHYLTRANSFERASE-RELATED"/>
    <property type="match status" value="1"/>
</dbReference>
<dbReference type="STRING" id="882082.SaccyDRAFT_0874"/>
<protein>
    <submittedName>
        <fullName evidence="2">Methylase involved in ubiquinone/menaquinone biosynthesis</fullName>
    </submittedName>
</protein>
<dbReference type="Proteomes" id="UP000002791">
    <property type="component" value="Chromosome"/>
</dbReference>
<dbReference type="AlphaFoldDB" id="H5XKG0"/>
<evidence type="ECO:0000313" key="2">
    <source>
        <dbReference type="EMBL" id="EHR59793.1"/>
    </source>
</evidence>
<organism evidence="2 3">
    <name type="scientific">Saccharomonospora cyanea NA-134</name>
    <dbReference type="NCBI Taxonomy" id="882082"/>
    <lineage>
        <taxon>Bacteria</taxon>
        <taxon>Bacillati</taxon>
        <taxon>Actinomycetota</taxon>
        <taxon>Actinomycetes</taxon>
        <taxon>Pseudonocardiales</taxon>
        <taxon>Pseudonocardiaceae</taxon>
        <taxon>Saccharomonospora</taxon>
    </lineage>
</organism>
<feature type="domain" description="Methyltransferase type 12" evidence="1">
    <location>
        <begin position="47"/>
        <end position="150"/>
    </location>
</feature>
<dbReference type="eggNOG" id="COG2519">
    <property type="taxonomic scope" value="Bacteria"/>
</dbReference>
<dbReference type="GO" id="GO:0008168">
    <property type="term" value="F:methyltransferase activity"/>
    <property type="evidence" value="ECO:0007669"/>
    <property type="project" value="UniProtKB-KW"/>
</dbReference>
<keyword evidence="3" id="KW-1185">Reference proteome</keyword>
<dbReference type="GO" id="GO:0032259">
    <property type="term" value="P:methylation"/>
    <property type="evidence" value="ECO:0007669"/>
    <property type="project" value="UniProtKB-KW"/>
</dbReference>
<evidence type="ECO:0000313" key="3">
    <source>
        <dbReference type="Proteomes" id="UP000002791"/>
    </source>
</evidence>
<keyword evidence="2" id="KW-0808">Transferase</keyword>
<dbReference type="EMBL" id="CM001440">
    <property type="protein sequence ID" value="EHR59793.1"/>
    <property type="molecule type" value="Genomic_DNA"/>
</dbReference>
<dbReference type="SUPFAM" id="SSF53335">
    <property type="entry name" value="S-adenosyl-L-methionine-dependent methyltransferases"/>
    <property type="match status" value="1"/>
</dbReference>
<dbReference type="RefSeq" id="WP_005453924.1">
    <property type="nucleotide sequence ID" value="NZ_CM001440.1"/>
</dbReference>